<dbReference type="Gene3D" id="3.40.50.720">
    <property type="entry name" value="NAD(P)-binding Rossmann-like Domain"/>
    <property type="match status" value="1"/>
</dbReference>
<organism evidence="3 5">
    <name type="scientific">Methanobacterium formicicum</name>
    <dbReference type="NCBI Taxonomy" id="2162"/>
    <lineage>
        <taxon>Archaea</taxon>
        <taxon>Methanobacteriati</taxon>
        <taxon>Methanobacteriota</taxon>
        <taxon>Methanomada group</taxon>
        <taxon>Methanobacteria</taxon>
        <taxon>Methanobacteriales</taxon>
        <taxon>Methanobacteriaceae</taxon>
        <taxon>Methanobacterium</taxon>
    </lineage>
</organism>
<dbReference type="PANTHER" id="PTHR14239:SF0">
    <property type="entry name" value="F420-DEPENDENT NADP REDUCTASE"/>
    <property type="match status" value="1"/>
</dbReference>
<dbReference type="EMBL" id="CP006933">
    <property type="protein sequence ID" value="AIS31415.1"/>
    <property type="molecule type" value="Genomic_DNA"/>
</dbReference>
<dbReference type="GO" id="GO:0050661">
    <property type="term" value="F:NADP binding"/>
    <property type="evidence" value="ECO:0007669"/>
    <property type="project" value="InterPro"/>
</dbReference>
<reference evidence="3" key="1">
    <citation type="submission" date="2013-12" db="EMBL/GenBank/DDBJ databases">
        <title>The complete genome sequence of Methanobacterium sp. BRM9.</title>
        <authorList>
            <consortium name="Pastoral Greenhouse Gas Research Consortium"/>
            <person name="Kelly W.J."/>
            <person name="Leahy S.C."/>
            <person name="Perry R."/>
            <person name="Li D."/>
            <person name="Altermann E."/>
            <person name="Lambie S.C."/>
            <person name="Attwood G.T."/>
        </authorList>
    </citation>
    <scope>NUCLEOTIDE SEQUENCE [LARGE SCALE GENOMIC DNA]</scope>
    <source>
        <strain evidence="3">BRM9</strain>
    </source>
</reference>
<dbReference type="GO" id="GO:0008823">
    <property type="term" value="F:cupric reductase (NADH) activity"/>
    <property type="evidence" value="ECO:0007669"/>
    <property type="project" value="TreeGrafter"/>
</dbReference>
<evidence type="ECO:0000313" key="5">
    <source>
        <dbReference type="Proteomes" id="UP000029661"/>
    </source>
</evidence>
<evidence type="ECO:0000313" key="6">
    <source>
        <dbReference type="Proteomes" id="UP000062768"/>
    </source>
</evidence>
<reference evidence="4" key="2">
    <citation type="submission" date="2014-09" db="EMBL/GenBank/DDBJ databases">
        <authorList>
            <person name="Bishop-Lilly K.A."/>
            <person name="Broomall S.M."/>
            <person name="Chain P.S."/>
            <person name="Chertkov O."/>
            <person name="Coyne S.R."/>
            <person name="Daligault H.E."/>
            <person name="Davenport K.W."/>
            <person name="Erkkila T."/>
            <person name="Frey K.G."/>
            <person name="Gibbons H.S."/>
            <person name="Gu W."/>
            <person name="Jaissle J."/>
            <person name="Johnson S.L."/>
            <person name="Koroleva G.I."/>
            <person name="Ladner J.T."/>
            <person name="Lo C.-C."/>
            <person name="Minogue T.D."/>
            <person name="Munk C."/>
            <person name="Palacios G.F."/>
            <person name="Redden C.L."/>
            <person name="Rosenzweig C.N."/>
            <person name="Scholz M.B."/>
            <person name="Teshima H."/>
            <person name="Xu Y."/>
        </authorList>
    </citation>
    <scope>NUCLEOTIDE SEQUENCE</scope>
    <source>
        <strain evidence="4">Mb9</strain>
    </source>
</reference>
<dbReference type="KEGG" id="mfc:BRM9_0592"/>
<dbReference type="PANTHER" id="PTHR14239">
    <property type="entry name" value="DUDULIN-RELATED"/>
    <property type="match status" value="1"/>
</dbReference>
<dbReference type="Proteomes" id="UP000062768">
    <property type="component" value="Chromosome I"/>
</dbReference>
<gene>
    <name evidence="3" type="primary">npdG</name>
    <name evidence="4" type="synonym">fno</name>
    <name evidence="3" type="ORF">BRM9_0592</name>
    <name evidence="4" type="ORF">MB9_1632</name>
</gene>
<dbReference type="GO" id="GO:0006740">
    <property type="term" value="P:NADPH regeneration"/>
    <property type="evidence" value="ECO:0007669"/>
    <property type="project" value="InterPro"/>
</dbReference>
<name>A0A089ZEV9_METFO</name>
<dbReference type="GO" id="GO:0052851">
    <property type="term" value="F:ferric-chelate reductase (NADPH) activity"/>
    <property type="evidence" value="ECO:0007669"/>
    <property type="project" value="TreeGrafter"/>
</dbReference>
<sequence length="226" mass="24248">MFFLKIGIIGGTGDQGLGLAMRFAQAGEQVIVGSRDVKKADNAVNLIKNTLKSDESTNVKGMTNEEVCHEADLLILTVPLQAQMVTLKSIKDHVEGKILIDATVPMESCLGGSPVKYVNVWDGSAAERSANFLKSKNVKVVSAFNNISAASLTNIGNIVECDCLISGDDEESKQEAMKLAEKIPGVRAIDCGNLENARIVEKITPLLINLNIRNKIKLAGIRITGL</sequence>
<dbReference type="AlphaFoldDB" id="A0A089ZEV9"/>
<keyword evidence="6" id="KW-1185">Reference proteome</keyword>
<evidence type="ECO:0000256" key="1">
    <source>
        <dbReference type="ARBA" id="ARBA00023002"/>
    </source>
</evidence>
<accession>A0A089ZEV9</accession>
<dbReference type="GO" id="GO:0070967">
    <property type="term" value="F:coenzyme F420 binding"/>
    <property type="evidence" value="ECO:0007669"/>
    <property type="project" value="InterPro"/>
</dbReference>
<dbReference type="InterPro" id="IPR036291">
    <property type="entry name" value="NAD(P)-bd_dom_sf"/>
</dbReference>
<dbReference type="EMBL" id="LN734822">
    <property type="protein sequence ID" value="CEL25267.1"/>
    <property type="molecule type" value="Genomic_DNA"/>
</dbReference>
<evidence type="ECO:0000313" key="4">
    <source>
        <dbReference type="EMBL" id="CEL25267.1"/>
    </source>
</evidence>
<protein>
    <submittedName>
        <fullName evidence="4">F420-dependent NADP reductase</fullName>
    </submittedName>
    <submittedName>
        <fullName evidence="3">NADPH-dependent F420 reductase NpdG</fullName>
    </submittedName>
</protein>
<dbReference type="InterPro" id="IPR051267">
    <property type="entry name" value="STEAP_metalloreductase"/>
</dbReference>
<dbReference type="GO" id="GO:0005886">
    <property type="term" value="C:plasma membrane"/>
    <property type="evidence" value="ECO:0007669"/>
    <property type="project" value="TreeGrafter"/>
</dbReference>
<dbReference type="SUPFAM" id="SSF51735">
    <property type="entry name" value="NAD(P)-binding Rossmann-fold domains"/>
    <property type="match status" value="1"/>
</dbReference>
<evidence type="ECO:0000313" key="3">
    <source>
        <dbReference type="EMBL" id="AIS31415.1"/>
    </source>
</evidence>
<dbReference type="InterPro" id="IPR028939">
    <property type="entry name" value="P5C_Rdtase_cat_N"/>
</dbReference>
<dbReference type="GO" id="GO:0015677">
    <property type="term" value="P:copper ion import"/>
    <property type="evidence" value="ECO:0007669"/>
    <property type="project" value="TreeGrafter"/>
</dbReference>
<evidence type="ECO:0000259" key="2">
    <source>
        <dbReference type="Pfam" id="PF03807"/>
    </source>
</evidence>
<dbReference type="GO" id="GO:0016651">
    <property type="term" value="F:oxidoreductase activity, acting on NAD(P)H"/>
    <property type="evidence" value="ECO:0007669"/>
    <property type="project" value="InterPro"/>
</dbReference>
<dbReference type="Proteomes" id="UP000029661">
    <property type="component" value="Chromosome"/>
</dbReference>
<feature type="domain" description="Pyrroline-5-carboxylate reductase catalytic N-terminal" evidence="2">
    <location>
        <begin position="5"/>
        <end position="105"/>
    </location>
</feature>
<keyword evidence="1" id="KW-0560">Oxidoreductase</keyword>
<dbReference type="Pfam" id="PF03807">
    <property type="entry name" value="F420_oxidored"/>
    <property type="match status" value="1"/>
</dbReference>
<dbReference type="STRING" id="2162.BRM9_0592"/>
<dbReference type="PATRIC" id="fig|2162.10.peg.1701"/>
<dbReference type="NCBIfam" id="TIGR01915">
    <property type="entry name" value="npdG"/>
    <property type="match status" value="1"/>
</dbReference>
<proteinExistence type="predicted"/>
<dbReference type="InterPro" id="IPR010185">
    <property type="entry name" value="NpdG"/>
</dbReference>